<dbReference type="AlphaFoldDB" id="A0A1D1VMG9"/>
<organism evidence="1 2">
    <name type="scientific">Ramazzottius varieornatus</name>
    <name type="common">Water bear</name>
    <name type="synonym">Tardigrade</name>
    <dbReference type="NCBI Taxonomy" id="947166"/>
    <lineage>
        <taxon>Eukaryota</taxon>
        <taxon>Metazoa</taxon>
        <taxon>Ecdysozoa</taxon>
        <taxon>Tardigrada</taxon>
        <taxon>Eutardigrada</taxon>
        <taxon>Parachela</taxon>
        <taxon>Hypsibioidea</taxon>
        <taxon>Ramazzottiidae</taxon>
        <taxon>Ramazzottius</taxon>
    </lineage>
</organism>
<evidence type="ECO:0000313" key="2">
    <source>
        <dbReference type="Proteomes" id="UP000186922"/>
    </source>
</evidence>
<gene>
    <name evidence="1" type="primary">RvY_13311-1</name>
    <name evidence="1" type="synonym">RvY_13311.1</name>
    <name evidence="1" type="ORF">RvY_13311</name>
</gene>
<sequence length="94" mass="10472">MAQHNPARFARSYAALKIFTLDKIRSSTSKENQWGSKGAVPFDKEKLDGLRGMTAKYVQVKGNHPALDYAKLQNQISQIKVQIIVQSKAKKPSA</sequence>
<dbReference type="EMBL" id="BDGG01000008">
    <property type="protein sequence ID" value="GAV02787.1"/>
    <property type="molecule type" value="Genomic_DNA"/>
</dbReference>
<name>A0A1D1VMG9_RAMVA</name>
<keyword evidence="2" id="KW-1185">Reference proteome</keyword>
<reference evidence="1 2" key="1">
    <citation type="journal article" date="2016" name="Nat. Commun.">
        <title>Extremotolerant tardigrade genome and improved radiotolerance of human cultured cells by tardigrade-unique protein.</title>
        <authorList>
            <person name="Hashimoto T."/>
            <person name="Horikawa D.D."/>
            <person name="Saito Y."/>
            <person name="Kuwahara H."/>
            <person name="Kozuka-Hata H."/>
            <person name="Shin-I T."/>
            <person name="Minakuchi Y."/>
            <person name="Ohishi K."/>
            <person name="Motoyama A."/>
            <person name="Aizu T."/>
            <person name="Enomoto A."/>
            <person name="Kondo K."/>
            <person name="Tanaka S."/>
            <person name="Hara Y."/>
            <person name="Koshikawa S."/>
            <person name="Sagara H."/>
            <person name="Miura T."/>
            <person name="Yokobori S."/>
            <person name="Miyagawa K."/>
            <person name="Suzuki Y."/>
            <person name="Kubo T."/>
            <person name="Oyama M."/>
            <person name="Kohara Y."/>
            <person name="Fujiyama A."/>
            <person name="Arakawa K."/>
            <person name="Katayama T."/>
            <person name="Toyoda A."/>
            <person name="Kunieda T."/>
        </authorList>
    </citation>
    <scope>NUCLEOTIDE SEQUENCE [LARGE SCALE GENOMIC DNA]</scope>
    <source>
        <strain evidence="1 2">YOKOZUNA-1</strain>
    </source>
</reference>
<evidence type="ECO:0000313" key="1">
    <source>
        <dbReference type="EMBL" id="GAV02787.1"/>
    </source>
</evidence>
<protein>
    <submittedName>
        <fullName evidence="1">Uncharacterized protein</fullName>
    </submittedName>
</protein>
<proteinExistence type="predicted"/>
<accession>A0A1D1VMG9</accession>
<comment type="caution">
    <text evidence="1">The sequence shown here is derived from an EMBL/GenBank/DDBJ whole genome shotgun (WGS) entry which is preliminary data.</text>
</comment>
<dbReference type="Proteomes" id="UP000186922">
    <property type="component" value="Unassembled WGS sequence"/>
</dbReference>